<sequence>MASDAAAISALVVGAGALGSVYAWRLQESGARVTVVCRSNYAAVRDRGFRIKSEAFGEHTYRPSRVVASVDEAVADGSRYSCVVVCTKALPNLGDPSGDIGAALASPQTTVVLIQNGIGIEEPYRARYPRNPIASAVALIDVTQPAAGTIEHGSRTVLLAGLYRPEDARYDAAAGAATLGALSAAWCAGGIPCTVVDRVQGVRWAKLIWNASFNPISVLA</sequence>
<dbReference type="EMBL" id="JANBUN010000804">
    <property type="protein sequence ID" value="KAJ2801261.1"/>
    <property type="molecule type" value="Genomic_DNA"/>
</dbReference>
<accession>A0ACC1L5Y8</accession>
<proteinExistence type="predicted"/>
<gene>
    <name evidence="1" type="ORF">H4R21_002854</name>
</gene>
<name>A0ACC1L5Y8_9FUNG</name>
<reference evidence="1" key="1">
    <citation type="submission" date="2022-07" db="EMBL/GenBank/DDBJ databases">
        <title>Phylogenomic reconstructions and comparative analyses of Kickxellomycotina fungi.</title>
        <authorList>
            <person name="Reynolds N.K."/>
            <person name="Stajich J.E."/>
            <person name="Barry K."/>
            <person name="Grigoriev I.V."/>
            <person name="Crous P."/>
            <person name="Smith M.E."/>
        </authorList>
    </citation>
    <scope>NUCLEOTIDE SEQUENCE</scope>
    <source>
        <strain evidence="1">BCRC 34780</strain>
    </source>
</reference>
<keyword evidence="2" id="KW-1185">Reference proteome</keyword>
<organism evidence="1 2">
    <name type="scientific">Coemansia helicoidea</name>
    <dbReference type="NCBI Taxonomy" id="1286919"/>
    <lineage>
        <taxon>Eukaryota</taxon>
        <taxon>Fungi</taxon>
        <taxon>Fungi incertae sedis</taxon>
        <taxon>Zoopagomycota</taxon>
        <taxon>Kickxellomycotina</taxon>
        <taxon>Kickxellomycetes</taxon>
        <taxon>Kickxellales</taxon>
        <taxon>Kickxellaceae</taxon>
        <taxon>Coemansia</taxon>
    </lineage>
</organism>
<comment type="caution">
    <text evidence="1">The sequence shown here is derived from an EMBL/GenBank/DDBJ whole genome shotgun (WGS) entry which is preliminary data.</text>
</comment>
<protein>
    <submittedName>
        <fullName evidence="1">Uncharacterized protein</fullName>
    </submittedName>
</protein>
<dbReference type="Proteomes" id="UP001140087">
    <property type="component" value="Unassembled WGS sequence"/>
</dbReference>
<evidence type="ECO:0000313" key="1">
    <source>
        <dbReference type="EMBL" id="KAJ2801261.1"/>
    </source>
</evidence>
<feature type="non-terminal residue" evidence="1">
    <location>
        <position position="220"/>
    </location>
</feature>
<evidence type="ECO:0000313" key="2">
    <source>
        <dbReference type="Proteomes" id="UP001140087"/>
    </source>
</evidence>